<evidence type="ECO:0000313" key="1">
    <source>
        <dbReference type="EMBL" id="CAG8736340.1"/>
    </source>
</evidence>
<keyword evidence="2" id="KW-1185">Reference proteome</keyword>
<dbReference type="EMBL" id="CAJVPQ010013575">
    <property type="protein sequence ID" value="CAG8736340.1"/>
    <property type="molecule type" value="Genomic_DNA"/>
</dbReference>
<evidence type="ECO:0000313" key="2">
    <source>
        <dbReference type="Proteomes" id="UP000789570"/>
    </source>
</evidence>
<sequence>MPRNYSIILIAKSTCPMLSSPITSHSDLILSFSSVESLVILIASLAKFSSFTANPISNPLSLKSYLPILRKA</sequence>
<dbReference type="AlphaFoldDB" id="A0A9N9NIN2"/>
<organism evidence="1 2">
    <name type="scientific">Funneliformis caledonium</name>
    <dbReference type="NCBI Taxonomy" id="1117310"/>
    <lineage>
        <taxon>Eukaryota</taxon>
        <taxon>Fungi</taxon>
        <taxon>Fungi incertae sedis</taxon>
        <taxon>Mucoromycota</taxon>
        <taxon>Glomeromycotina</taxon>
        <taxon>Glomeromycetes</taxon>
        <taxon>Glomerales</taxon>
        <taxon>Glomeraceae</taxon>
        <taxon>Funneliformis</taxon>
    </lineage>
</organism>
<reference evidence="1" key="1">
    <citation type="submission" date="2021-06" db="EMBL/GenBank/DDBJ databases">
        <authorList>
            <person name="Kallberg Y."/>
            <person name="Tangrot J."/>
            <person name="Rosling A."/>
        </authorList>
    </citation>
    <scope>NUCLEOTIDE SEQUENCE</scope>
    <source>
        <strain evidence="1">UK204</strain>
    </source>
</reference>
<protein>
    <submittedName>
        <fullName evidence="1">16286_t:CDS:1</fullName>
    </submittedName>
</protein>
<dbReference type="Proteomes" id="UP000789570">
    <property type="component" value="Unassembled WGS sequence"/>
</dbReference>
<accession>A0A9N9NIN2</accession>
<comment type="caution">
    <text evidence="1">The sequence shown here is derived from an EMBL/GenBank/DDBJ whole genome shotgun (WGS) entry which is preliminary data.</text>
</comment>
<name>A0A9N9NIN2_9GLOM</name>
<proteinExistence type="predicted"/>
<gene>
    <name evidence="1" type="ORF">FCALED_LOCUS15326</name>
</gene>